<dbReference type="Pfam" id="PF05729">
    <property type="entry name" value="NACHT"/>
    <property type="match status" value="1"/>
</dbReference>
<protein>
    <recommendedName>
        <fullName evidence="1">NACHT domain-containing protein</fullName>
    </recommendedName>
</protein>
<evidence type="ECO:0000313" key="3">
    <source>
        <dbReference type="Proteomes" id="UP001163046"/>
    </source>
</evidence>
<sequence>MAHLLANLNVTVVVTSPLLNKSRNAVTEDEIRRGIINASNPSKHCFWFKRAISDLHANIASKNAGKFIDKTLGANSSVDETAQKFLNVLREKDLSQVLPSTNIVNYDVKWSDNGVDPVKSAEHSHYIEKLCKDFYETLTQMIENGIQEKEKSGSRDAFAEEIFQHGSFCQKKCKSFNGRKEFLEASKNTLINHDKHGVVLYGESGCGKTSIMAKIAREVKQWIEDESPIVVLRFIGTSPDSSGIRPLLRSICTQLCKATGQSTADIPEDMKSLKDYFQECLEKSAENQPWFWFWIRWINFLLMTVAGKWTGIQDSYLATCTPSFPRYLARNTRHCQALELSCLRNVLWKYPRSLSMKQMSSLTTG</sequence>
<feature type="domain" description="NACHT" evidence="1">
    <location>
        <begin position="198"/>
        <end position="272"/>
    </location>
</feature>
<keyword evidence="3" id="KW-1185">Reference proteome</keyword>
<accession>A0A9X0CL31</accession>
<evidence type="ECO:0000313" key="2">
    <source>
        <dbReference type="EMBL" id="KAJ7363337.1"/>
    </source>
</evidence>
<dbReference type="InterPro" id="IPR052752">
    <property type="entry name" value="NACHT-WD_repeat"/>
</dbReference>
<dbReference type="EMBL" id="MU827306">
    <property type="protein sequence ID" value="KAJ7363337.1"/>
    <property type="molecule type" value="Genomic_DNA"/>
</dbReference>
<proteinExistence type="predicted"/>
<dbReference type="AlphaFoldDB" id="A0A9X0CL31"/>
<dbReference type="Gene3D" id="3.40.50.300">
    <property type="entry name" value="P-loop containing nucleotide triphosphate hydrolases"/>
    <property type="match status" value="1"/>
</dbReference>
<dbReference type="PANTHER" id="PTHR19871">
    <property type="entry name" value="BETA TRANSDUCIN-RELATED PROTEIN"/>
    <property type="match status" value="1"/>
</dbReference>
<dbReference type="InterPro" id="IPR027417">
    <property type="entry name" value="P-loop_NTPase"/>
</dbReference>
<dbReference type="CDD" id="cd00009">
    <property type="entry name" value="AAA"/>
    <property type="match status" value="1"/>
</dbReference>
<organism evidence="2 3">
    <name type="scientific">Desmophyllum pertusum</name>
    <dbReference type="NCBI Taxonomy" id="174260"/>
    <lineage>
        <taxon>Eukaryota</taxon>
        <taxon>Metazoa</taxon>
        <taxon>Cnidaria</taxon>
        <taxon>Anthozoa</taxon>
        <taxon>Hexacorallia</taxon>
        <taxon>Scleractinia</taxon>
        <taxon>Caryophylliina</taxon>
        <taxon>Caryophylliidae</taxon>
        <taxon>Desmophyllum</taxon>
    </lineage>
</organism>
<dbReference type="OrthoDB" id="5987247at2759"/>
<dbReference type="PANTHER" id="PTHR19871:SF14">
    <property type="entry name" value="DUF4062 DOMAIN-CONTAINING PROTEIN"/>
    <property type="match status" value="1"/>
</dbReference>
<dbReference type="Proteomes" id="UP001163046">
    <property type="component" value="Unassembled WGS sequence"/>
</dbReference>
<comment type="caution">
    <text evidence="2">The sequence shown here is derived from an EMBL/GenBank/DDBJ whole genome shotgun (WGS) entry which is preliminary data.</text>
</comment>
<evidence type="ECO:0000259" key="1">
    <source>
        <dbReference type="Pfam" id="PF05729"/>
    </source>
</evidence>
<gene>
    <name evidence="2" type="ORF">OS493_011625</name>
</gene>
<dbReference type="InterPro" id="IPR007111">
    <property type="entry name" value="NACHT_NTPase"/>
</dbReference>
<dbReference type="SUPFAM" id="SSF52540">
    <property type="entry name" value="P-loop containing nucleoside triphosphate hydrolases"/>
    <property type="match status" value="1"/>
</dbReference>
<reference evidence="2" key="1">
    <citation type="submission" date="2023-01" db="EMBL/GenBank/DDBJ databases">
        <title>Genome assembly of the deep-sea coral Lophelia pertusa.</title>
        <authorList>
            <person name="Herrera S."/>
            <person name="Cordes E."/>
        </authorList>
    </citation>
    <scope>NUCLEOTIDE SEQUENCE</scope>
    <source>
        <strain evidence="2">USNM1676648</strain>
        <tissue evidence="2">Polyp</tissue>
    </source>
</reference>
<name>A0A9X0CL31_9CNID</name>